<keyword evidence="3" id="KW-0469">Meiosis</keyword>
<evidence type="ECO:0000313" key="7">
    <source>
        <dbReference type="EMBL" id="CAL0305215.1"/>
    </source>
</evidence>
<reference evidence="7 8" key="1">
    <citation type="submission" date="2024-03" db="EMBL/GenBank/DDBJ databases">
        <authorList>
            <person name="Martinez-Hernandez J."/>
        </authorList>
    </citation>
    <scope>NUCLEOTIDE SEQUENCE [LARGE SCALE GENOMIC DNA]</scope>
</reference>
<evidence type="ECO:0000259" key="6">
    <source>
        <dbReference type="PROSITE" id="PS50102"/>
    </source>
</evidence>
<feature type="domain" description="RRM" evidence="6">
    <location>
        <begin position="353"/>
        <end position="426"/>
    </location>
</feature>
<organism evidence="7 8">
    <name type="scientific">Lupinus luteus</name>
    <name type="common">European yellow lupine</name>
    <dbReference type="NCBI Taxonomy" id="3873"/>
    <lineage>
        <taxon>Eukaryota</taxon>
        <taxon>Viridiplantae</taxon>
        <taxon>Streptophyta</taxon>
        <taxon>Embryophyta</taxon>
        <taxon>Tracheophyta</taxon>
        <taxon>Spermatophyta</taxon>
        <taxon>Magnoliopsida</taxon>
        <taxon>eudicotyledons</taxon>
        <taxon>Gunneridae</taxon>
        <taxon>Pentapetalae</taxon>
        <taxon>rosids</taxon>
        <taxon>fabids</taxon>
        <taxon>Fabales</taxon>
        <taxon>Fabaceae</taxon>
        <taxon>Papilionoideae</taxon>
        <taxon>50 kb inversion clade</taxon>
        <taxon>genistoids sensu lato</taxon>
        <taxon>core genistoids</taxon>
        <taxon>Genisteae</taxon>
        <taxon>Lupinus</taxon>
    </lineage>
</organism>
<dbReference type="PANTHER" id="PTHR23189">
    <property type="entry name" value="RNA RECOGNITION MOTIF-CONTAINING"/>
    <property type="match status" value="1"/>
</dbReference>
<dbReference type="InterPro" id="IPR034453">
    <property type="entry name" value="MEI2-like_RRM1"/>
</dbReference>
<dbReference type="Proteomes" id="UP001497480">
    <property type="component" value="Unassembled WGS sequence"/>
</dbReference>
<dbReference type="GO" id="GO:0051321">
    <property type="term" value="P:meiotic cell cycle"/>
    <property type="evidence" value="ECO:0007669"/>
    <property type="project" value="UniProtKB-KW"/>
</dbReference>
<dbReference type="InterPro" id="IPR000504">
    <property type="entry name" value="RRM_dom"/>
</dbReference>
<dbReference type="InterPro" id="IPR034454">
    <property type="entry name" value="MEI2-like_RRM3"/>
</dbReference>
<keyword evidence="2 4" id="KW-0694">RNA-binding</keyword>
<evidence type="ECO:0000313" key="8">
    <source>
        <dbReference type="Proteomes" id="UP001497480"/>
    </source>
</evidence>
<dbReference type="SUPFAM" id="SSF54928">
    <property type="entry name" value="RNA-binding domain, RBD"/>
    <property type="match status" value="2"/>
</dbReference>
<dbReference type="SMART" id="SM00360">
    <property type="entry name" value="RRM"/>
    <property type="match status" value="3"/>
</dbReference>
<dbReference type="AlphaFoldDB" id="A0AAV1W766"/>
<proteinExistence type="predicted"/>
<dbReference type="InterPro" id="IPR007201">
    <property type="entry name" value="Mei2-like_Rrm_C"/>
</dbReference>
<name>A0AAV1W766_LUPLU</name>
<dbReference type="PROSITE" id="PS50102">
    <property type="entry name" value="RRM"/>
    <property type="match status" value="2"/>
</dbReference>
<dbReference type="EMBL" id="CAXHTB010000004">
    <property type="protein sequence ID" value="CAL0305215.1"/>
    <property type="molecule type" value="Genomic_DNA"/>
</dbReference>
<dbReference type="CDD" id="cd12531">
    <property type="entry name" value="RRM3_MEI2_like"/>
    <property type="match status" value="1"/>
</dbReference>
<evidence type="ECO:0000256" key="5">
    <source>
        <dbReference type="SAM" id="MobiDB-lite"/>
    </source>
</evidence>
<dbReference type="Pfam" id="PF04059">
    <property type="entry name" value="RRM_2"/>
    <property type="match status" value="1"/>
</dbReference>
<dbReference type="FunFam" id="3.30.70.330:FF:000101">
    <property type="entry name" value="Protein MEI2-like 1"/>
    <property type="match status" value="1"/>
</dbReference>
<dbReference type="Gene3D" id="3.30.70.330">
    <property type="match status" value="2"/>
</dbReference>
<feature type="region of interest" description="Disordered" evidence="5">
    <location>
        <begin position="906"/>
        <end position="967"/>
    </location>
</feature>
<evidence type="ECO:0000256" key="3">
    <source>
        <dbReference type="ARBA" id="ARBA00023254"/>
    </source>
</evidence>
<evidence type="ECO:0000256" key="1">
    <source>
        <dbReference type="ARBA" id="ARBA00022737"/>
    </source>
</evidence>
<sequence length="967" mass="105752">MPFEVTDRSGVSATSNFFGDMSFSPERNVGLQNLKSINDNYPQGNNEMAASSGSILSASLPLKINAKIGFVMPQTSLSGEITENRHFGGEEGIAGVQKDSQERLNYNPRSWSDVHIQPASGSYGVIGNKIVTNVVSHESSLFSSSLSDLFTKKLRLSRNGALLDQPSNIGSLHEKEPYKSLEEIEADTIRNLLPDEDDLFSGVDGELGGSAHARTSDDFEDFDLFSSGGGMELEGDAHLVSGKRTTCVGADLGYYNKGNFPFGEQSYRTLFVRNINSDVEDSELKALFEQYGDIRTMYTAGKHRGFVMISYYDLRAAQNAKKALQNRSLKSMNLDIHYSIPKGNAPDKDIGHGSLMISGLDSSVLNDELKNIFGFYGDIKGIFDSPEMDHIKFVEFYDVRAAEASLHGLNKIFIAGKQIKIEPFHPKIAACLLQQSQKGQDEPDIGHNLNGNLLVRQKATLSSGAASGGILENGYNQGFQSATELPLNAYIDNNTLFPANSSIHKTARGASTGKSFGICESSSTVDAMKFASIPRFHPHSLPEYHGSLPNGSPYNFSSTISNMAPNIGTGSPEVSGSMHIQGMGSTGNIAEFIARGNGSRPHGLYHMWNTSNLHQQHPSNAMLWPKAPSFVNGTGTLCIPQMPSFPGTPSHMLRATHVDHHVGSAPVVTASPWETQRSYLGESPEASGFRLGSLGSAGFHDPWQLQQPDFSSRNMFSHVGGNGTDLMSNSGQGSPKQLSHVFPGRLPMTSMSKFDPINERMRNAYNRRSEANTNNADKKHFELDLGRILRGEDSRTTLMIKNIPNKYTSKMLLAAIDEQCRGTYDFLYLPIDFKNKCNVGYAFINMIDPGQIIPFHQAFHGKKWEKFNSEKVAILAYARIQGKSTLVAHFQNSSLMNEDKRCRPILFHTDGPNAGDPEPFPLGNNIRLRPGKSRTSASEENRSQGNPSVPASGEEPANGIESSRNSD</sequence>
<protein>
    <recommendedName>
        <fullName evidence="6">RRM domain-containing protein</fullName>
    </recommendedName>
</protein>
<feature type="domain" description="RRM" evidence="6">
    <location>
        <begin position="268"/>
        <end position="341"/>
    </location>
</feature>
<gene>
    <name evidence="7" type="ORF">LLUT_LOCUS6275</name>
</gene>
<evidence type="ECO:0000256" key="2">
    <source>
        <dbReference type="ARBA" id="ARBA00022884"/>
    </source>
</evidence>
<accession>A0AAV1W766</accession>
<evidence type="ECO:0000256" key="4">
    <source>
        <dbReference type="PROSITE-ProRule" id="PRU00176"/>
    </source>
</evidence>
<dbReference type="InterPro" id="IPR012677">
    <property type="entry name" value="Nucleotide-bd_a/b_plait_sf"/>
</dbReference>
<comment type="caution">
    <text evidence="7">The sequence shown here is derived from an EMBL/GenBank/DDBJ whole genome shotgun (WGS) entry which is preliminary data.</text>
</comment>
<keyword evidence="1" id="KW-0677">Repeat</keyword>
<dbReference type="Pfam" id="PF00076">
    <property type="entry name" value="RRM_1"/>
    <property type="match status" value="2"/>
</dbReference>
<dbReference type="GO" id="GO:0003723">
    <property type="term" value="F:RNA binding"/>
    <property type="evidence" value="ECO:0007669"/>
    <property type="project" value="UniProtKB-UniRule"/>
</dbReference>
<dbReference type="CDD" id="cd12524">
    <property type="entry name" value="RRM1_MEI2_like"/>
    <property type="match status" value="1"/>
</dbReference>
<keyword evidence="8" id="KW-1185">Reference proteome</keyword>
<dbReference type="InterPro" id="IPR035979">
    <property type="entry name" value="RBD_domain_sf"/>
</dbReference>